<evidence type="ECO:0000313" key="2">
    <source>
        <dbReference type="Proteomes" id="UP000308197"/>
    </source>
</evidence>
<gene>
    <name evidence="1" type="ORF">K466DRAFT_207187</name>
</gene>
<dbReference type="InParanoid" id="A0A5C3PGD6"/>
<sequence>MPTFPLELTDEIIAWIPFVCYGELLVATQTLLSCCLVCSAWLPASRHHLFREIHIDRSARYDLLVSRVLHSEKMRINLLSVRTVTIMHPRSPALNCRPFVLEFAGHLPNVTLMHLLYGGVEVFLSHPRSFVAISRFSSIQKLMINTDEFPSFGALRRTLTLLPSLADLTLWRPSWPDPPADLSPHLSHGASIVPRPALLSVNVRWGTDAPDRRRAQQFIAWLSETATSSSLLDLQATIDSTPGHQIGCMATFGLSLFRFGRVLRRLEIGVGESRDLPELERFLCTLTSLTYLSLSFDSAIQPETWVQMERLVRSLPCPTQLAVLIISVCYDGPPEPLKLEGLEALDVALPPELFKGLQSVMLHVHYLKEQAGPEEGPALTEPILTVIKNKLPKLHDRDIIAVFVDGINPPPVLDVEPGTDANAALS</sequence>
<dbReference type="AlphaFoldDB" id="A0A5C3PGD6"/>
<keyword evidence="2" id="KW-1185">Reference proteome</keyword>
<name>A0A5C3PGD6_9APHY</name>
<proteinExistence type="predicted"/>
<organism evidence="1 2">
    <name type="scientific">Polyporus arcularius HHB13444</name>
    <dbReference type="NCBI Taxonomy" id="1314778"/>
    <lineage>
        <taxon>Eukaryota</taxon>
        <taxon>Fungi</taxon>
        <taxon>Dikarya</taxon>
        <taxon>Basidiomycota</taxon>
        <taxon>Agaricomycotina</taxon>
        <taxon>Agaricomycetes</taxon>
        <taxon>Polyporales</taxon>
        <taxon>Polyporaceae</taxon>
        <taxon>Polyporus</taxon>
    </lineage>
</organism>
<protein>
    <recommendedName>
        <fullName evidence="3">F-box domain-containing protein</fullName>
    </recommendedName>
</protein>
<evidence type="ECO:0000313" key="1">
    <source>
        <dbReference type="EMBL" id="TFK84953.1"/>
    </source>
</evidence>
<evidence type="ECO:0008006" key="3">
    <source>
        <dbReference type="Google" id="ProtNLM"/>
    </source>
</evidence>
<dbReference type="Proteomes" id="UP000308197">
    <property type="component" value="Unassembled WGS sequence"/>
</dbReference>
<dbReference type="EMBL" id="ML211283">
    <property type="protein sequence ID" value="TFK84953.1"/>
    <property type="molecule type" value="Genomic_DNA"/>
</dbReference>
<accession>A0A5C3PGD6</accession>
<reference evidence="1 2" key="1">
    <citation type="journal article" date="2019" name="Nat. Ecol. Evol.">
        <title>Megaphylogeny resolves global patterns of mushroom evolution.</title>
        <authorList>
            <person name="Varga T."/>
            <person name="Krizsan K."/>
            <person name="Foldi C."/>
            <person name="Dima B."/>
            <person name="Sanchez-Garcia M."/>
            <person name="Sanchez-Ramirez S."/>
            <person name="Szollosi G.J."/>
            <person name="Szarkandi J.G."/>
            <person name="Papp V."/>
            <person name="Albert L."/>
            <person name="Andreopoulos W."/>
            <person name="Angelini C."/>
            <person name="Antonin V."/>
            <person name="Barry K.W."/>
            <person name="Bougher N.L."/>
            <person name="Buchanan P."/>
            <person name="Buyck B."/>
            <person name="Bense V."/>
            <person name="Catcheside P."/>
            <person name="Chovatia M."/>
            <person name="Cooper J."/>
            <person name="Damon W."/>
            <person name="Desjardin D."/>
            <person name="Finy P."/>
            <person name="Geml J."/>
            <person name="Haridas S."/>
            <person name="Hughes K."/>
            <person name="Justo A."/>
            <person name="Karasinski D."/>
            <person name="Kautmanova I."/>
            <person name="Kiss B."/>
            <person name="Kocsube S."/>
            <person name="Kotiranta H."/>
            <person name="LaButti K.M."/>
            <person name="Lechner B.E."/>
            <person name="Liimatainen K."/>
            <person name="Lipzen A."/>
            <person name="Lukacs Z."/>
            <person name="Mihaltcheva S."/>
            <person name="Morgado L.N."/>
            <person name="Niskanen T."/>
            <person name="Noordeloos M.E."/>
            <person name="Ohm R.A."/>
            <person name="Ortiz-Santana B."/>
            <person name="Ovrebo C."/>
            <person name="Racz N."/>
            <person name="Riley R."/>
            <person name="Savchenko A."/>
            <person name="Shiryaev A."/>
            <person name="Soop K."/>
            <person name="Spirin V."/>
            <person name="Szebenyi C."/>
            <person name="Tomsovsky M."/>
            <person name="Tulloss R.E."/>
            <person name="Uehling J."/>
            <person name="Grigoriev I.V."/>
            <person name="Vagvolgyi C."/>
            <person name="Papp T."/>
            <person name="Martin F.M."/>
            <person name="Miettinen O."/>
            <person name="Hibbett D.S."/>
            <person name="Nagy L.G."/>
        </authorList>
    </citation>
    <scope>NUCLEOTIDE SEQUENCE [LARGE SCALE GENOMIC DNA]</scope>
    <source>
        <strain evidence="1 2">HHB13444</strain>
    </source>
</reference>